<dbReference type="NCBIfam" id="TIGR00756">
    <property type="entry name" value="PPR"/>
    <property type="match status" value="1"/>
</dbReference>
<feature type="region of interest" description="Disordered" evidence="6">
    <location>
        <begin position="88"/>
        <end position="165"/>
    </location>
</feature>
<evidence type="ECO:0000256" key="6">
    <source>
        <dbReference type="SAM" id="MobiDB-lite"/>
    </source>
</evidence>
<comment type="subunit">
    <text evidence="4">Binds to mitochondrial small subunit 15S rRNA.</text>
</comment>
<evidence type="ECO:0000256" key="5">
    <source>
        <dbReference type="PROSITE-ProRule" id="PRU00708"/>
    </source>
</evidence>
<feature type="repeat" description="PPR" evidence="5">
    <location>
        <begin position="1141"/>
        <end position="1175"/>
    </location>
</feature>
<dbReference type="InterPro" id="IPR011990">
    <property type="entry name" value="TPR-like_helical_dom_sf"/>
</dbReference>
<feature type="compositionally biased region" description="Low complexity" evidence="6">
    <location>
        <begin position="55"/>
        <end position="64"/>
    </location>
</feature>
<evidence type="ECO:0000256" key="3">
    <source>
        <dbReference type="ARBA" id="ARBA00044493"/>
    </source>
</evidence>
<feature type="region of interest" description="Disordered" evidence="6">
    <location>
        <begin position="25"/>
        <end position="64"/>
    </location>
</feature>
<gene>
    <name evidence="7" type="ORF">RHTO0S_28e01244g</name>
</gene>
<keyword evidence="2" id="KW-0677">Repeat</keyword>
<dbReference type="OrthoDB" id="411857at2759"/>
<accession>A0A061BJP4</accession>
<dbReference type="InterPro" id="IPR002885">
    <property type="entry name" value="PPR_rpt"/>
</dbReference>
<dbReference type="Gene3D" id="1.25.40.10">
    <property type="entry name" value="Tetratricopeptide repeat domain"/>
    <property type="match status" value="2"/>
</dbReference>
<comment type="similarity">
    <text evidence="1">Belongs to the CCM1 family.</text>
</comment>
<evidence type="ECO:0000256" key="1">
    <source>
        <dbReference type="ARBA" id="ARBA00006192"/>
    </source>
</evidence>
<dbReference type="PROSITE" id="PS51375">
    <property type="entry name" value="PPR"/>
    <property type="match status" value="3"/>
</dbReference>
<feature type="repeat" description="PPR" evidence="5">
    <location>
        <begin position="1331"/>
        <end position="1365"/>
    </location>
</feature>
<organism evidence="7">
    <name type="scientific">Rhodotorula toruloides</name>
    <name type="common">Yeast</name>
    <name type="synonym">Rhodosporidium toruloides</name>
    <dbReference type="NCBI Taxonomy" id="5286"/>
    <lineage>
        <taxon>Eukaryota</taxon>
        <taxon>Fungi</taxon>
        <taxon>Dikarya</taxon>
        <taxon>Basidiomycota</taxon>
        <taxon>Pucciniomycotina</taxon>
        <taxon>Microbotryomycetes</taxon>
        <taxon>Sporidiobolales</taxon>
        <taxon>Sporidiobolaceae</taxon>
        <taxon>Rhodotorula</taxon>
    </lineage>
</organism>
<dbReference type="PANTHER" id="PTHR47447">
    <property type="entry name" value="OS03G0856100 PROTEIN"/>
    <property type="match status" value="1"/>
</dbReference>
<proteinExistence type="inferred from homology"/>
<comment type="function">
    <text evidence="3">Regulates mitochondrial small subunit maturation by controlling 15S rRNA 5'-end processing. Localizes to the 5' precursor of the 15S rRNA in a position that is subsequently occupied by mS47 in the mature yeast mtSSU. Uses structure and sequence-specific RNA recognition, binding to a single-stranded region of the precursor and specifically recognizing bases -6 to -1. The exchange of Ccm1 for mS47 is coupled to the irreversible removal of precursor rRNA that is accompanied by conformational changes of the mitoribosomal proteins uS5m and mS26. These conformational changes signal completion of 5'-end rRNA processing through protection of the mature 5'-end of the 15S rRNA and stabilization of mS47. The removal of the 5' precursor together with the dissociation of Ccm1 may be catalyzed by the 5'-3' exoribonuclease Pet127. Involved in the specific removal of group I introns in mitochondrial encoded transcripts.</text>
</comment>
<feature type="compositionally biased region" description="Polar residues" evidence="6">
    <location>
        <begin position="1312"/>
        <end position="1322"/>
    </location>
</feature>
<evidence type="ECO:0000256" key="4">
    <source>
        <dbReference type="ARBA" id="ARBA00044511"/>
    </source>
</evidence>
<feature type="region of interest" description="Disordered" evidence="6">
    <location>
        <begin position="867"/>
        <end position="915"/>
    </location>
</feature>
<reference evidence="7" key="1">
    <citation type="journal article" date="2014" name="Genome Announc.">
        <title>Draft genome sequence of Rhodosporidium toruloides CECT1137, an oleaginous yeast of biotechnological interest.</title>
        <authorList>
            <person name="Morin N."/>
            <person name="Calcas X."/>
            <person name="Devillers H."/>
            <person name="Durrens P."/>
            <person name="Sherman D.J."/>
            <person name="Nicaud J.-M."/>
            <person name="Neuveglise C."/>
        </authorList>
    </citation>
    <scope>NUCLEOTIDE SEQUENCE</scope>
    <source>
        <strain evidence="7">CECT1137</strain>
    </source>
</reference>
<name>A0A061BJP4_RHOTO</name>
<evidence type="ECO:0000313" key="7">
    <source>
        <dbReference type="EMBL" id="CDR49593.1"/>
    </source>
</evidence>
<dbReference type="PANTHER" id="PTHR47447:SF17">
    <property type="entry name" value="OS12G0638900 PROTEIN"/>
    <property type="match status" value="1"/>
</dbReference>
<feature type="region of interest" description="Disordered" evidence="6">
    <location>
        <begin position="1312"/>
        <end position="1331"/>
    </location>
</feature>
<evidence type="ECO:0000256" key="2">
    <source>
        <dbReference type="ARBA" id="ARBA00022737"/>
    </source>
</evidence>
<dbReference type="Pfam" id="PF13041">
    <property type="entry name" value="PPR_2"/>
    <property type="match status" value="1"/>
</dbReference>
<dbReference type="EMBL" id="LK052963">
    <property type="protein sequence ID" value="CDR49593.1"/>
    <property type="molecule type" value="Genomic_DNA"/>
</dbReference>
<feature type="repeat" description="PPR" evidence="5">
    <location>
        <begin position="952"/>
        <end position="986"/>
    </location>
</feature>
<feature type="compositionally biased region" description="Polar residues" evidence="6">
    <location>
        <begin position="129"/>
        <end position="156"/>
    </location>
</feature>
<protein>
    <submittedName>
        <fullName evidence="7">RHTO0S28e01244g1_1</fullName>
    </submittedName>
</protein>
<sequence length="1386" mass="152871">MKGSVRVRLTSAAYSSRLEQRTLRHASWTTVPKSSRPDRGSQTSNGPAVGLSAFPSSSTSRRLSLPSRTSLAFLSSVPRSLHTLALVAQSAHSPKPEPPSVPSSSNDQSKRAITVNPKGSRGKSRSESTRPPSRQISQPAPTGPPRSQRTDTSGESAASAVDFDAQYRARRRERAIQGLDTRQVQAYDEIDEALKGGDISVLERAVQQYQADPSKWSTPAHEWAMLSLARLRRPLQPVDSIIHLHADFANSDRLAPSRTAHEVVIEALCARDREHLRQIRWLEARGARRPHIAAARGPWRHAVSSSEEDVFSRNERDALAQLHQRNFFQQALFYYAELGAAAEDLSLSVHEALIEGAAARGELEGTLSLFGRLEEHRRYRPGWRSHVALIHLYAKQENSADLIKDIFESYLKGRANGDIKAPAREYFRRTWLPPKPIRHNSSTEPVFRPESLMYINNGDEEVWGETVREAEIGDMAGAVAIVEKLIEARRSKQRAPVGYPKLIAPETWGTLAATFAVQGDHASAIAWFDRLVSGTAPAVFDPRGRLSVAALLTALRSNDVAFVNHVYRHMLAQSHKAPLSSAQLARVIDFNLAHAAKADDPVERNALFDTVLEFRRAFRQGVKDGHEDGVGIANDRSTGFLGRMASAFGSFGRFEEATSTFVALAKIVRRVMTSSTTMGGPEPVAWTRTARKWAFALTDDASGSLGFVPLAKHDTKDKTIHGLTRLVSERPSLRQAVTVVGLTSQIRTLGGLAPVADHVLTVAEAYSAARASIDREAQLGQLSGADWRVVLECAAYTAAFLGRGIVVDFSFPGFDAVFDDFLASGVHLPRSGSLDFDAFTEALTIAGVSESRINQIASVLQQKIAEDPVEGVKRPQSPPSSKTPKRKVGEATPASLANDADGHSDQGSATTGAAPSAETYEAKIAKVDVTDGDARTAVTLFEEGLRLGVRPTASLFNTLLSKLAKARQAKQAFDYFELMKQYEVRPTPLTYGIVINMCCNVGDDSTATFLFKDMCALPGFEPRAPPYNTMMQFYTRTKPDRERAFFYWQRLQQDKVQPTAETYQCLLDAYGTIAPPLLDQTQRIFAQLVEAEGIAVSSSHWASLIRAYGVLGKDLERAQAIFESIKEHATTLSNPNRRLPDAVIYEAILDSCTANKRYDLVDEYLVRMREEGVPVAASLADSLFKGFIDNKQYELVDRYLDRMRSDGINLSANVAEELLRSCIASKRFDLVDYYLERMRSDNLRLPDSVLEPLLYACIVGERSELVGHYLERLHRDGVSIPARTAVSLIKTCTEQGAFEHARRIFKAIQSPPSVANDNASSHQDGKPAYRDPSTYEAMLRCELAANEPFKAIEVYNRAQQRDLPPTIVARLRGLLEAAGIQLLSLD</sequence>